<gene>
    <name evidence="9" type="ORF">SAMN05421770_105243</name>
</gene>
<dbReference type="Pfam" id="PF01546">
    <property type="entry name" value="Peptidase_M20"/>
    <property type="match status" value="1"/>
</dbReference>
<evidence type="ECO:0000256" key="5">
    <source>
        <dbReference type="ARBA" id="ARBA00022801"/>
    </source>
</evidence>
<feature type="binding site" evidence="8">
    <location>
        <position position="290"/>
    </location>
    <ligand>
        <name>allantoate</name>
        <dbReference type="ChEBI" id="CHEBI:17536"/>
    </ligand>
</feature>
<dbReference type="PIRSF" id="PIRSF001235">
    <property type="entry name" value="Amidase_carbamoylase"/>
    <property type="match status" value="1"/>
</dbReference>
<evidence type="ECO:0000313" key="9">
    <source>
        <dbReference type="EMBL" id="SNT22185.1"/>
    </source>
</evidence>
<protein>
    <submittedName>
        <fullName evidence="9">Allantoate deiminase</fullName>
    </submittedName>
</protein>
<feature type="binding site" evidence="7">
    <location>
        <position position="86"/>
    </location>
    <ligand>
        <name>Zn(2+)</name>
        <dbReference type="ChEBI" id="CHEBI:29105"/>
        <label>1</label>
    </ligand>
</feature>
<dbReference type="InterPro" id="IPR036264">
    <property type="entry name" value="Bact_exopeptidase_dim_dom"/>
</dbReference>
<evidence type="ECO:0000313" key="10">
    <source>
        <dbReference type="Proteomes" id="UP000198356"/>
    </source>
</evidence>
<sequence length="426" mass="44690">MPHVLLQSLERVERVIARCRELASITDVAGETTRTYLSPATRDAHALVLGWMREAGLSTQVDAVGNLRGLRAGLSPQAPRLLIGSHIDTVVNAGAFDGILGVVLALELIEDLADTPLPYAIELLAFSEEEGVRFRKPFLGSLAVVGELTPEDLALPDAHGTTMEQAIAHFGLDPAEYAAARLAPESFAYLEIHIEQGPVLESEDRPIAAVHAIVGQTRMSLRFTGQANHAGTTPMHLRHDALAAAAEWIVAVEKLGQATPGLVATVGSAEPKPGLGNVIASEVLATLDIRHADDDIRHAAVAKAVAAAQSAADARGVTLSTSTSIDQTAVPMAPHLLALMEAAAKASGYDGTPLTSGAGHDAVILARRVPAIMLFLRSPGGLSHHPGEAVLIDDVEAALTTAMEFLRRLRDDVLSGSAQAGREAHA</sequence>
<evidence type="ECO:0000256" key="1">
    <source>
        <dbReference type="ARBA" id="ARBA00001936"/>
    </source>
</evidence>
<organism evidence="9 10">
    <name type="scientific">Granulicella rosea</name>
    <dbReference type="NCBI Taxonomy" id="474952"/>
    <lineage>
        <taxon>Bacteria</taxon>
        <taxon>Pseudomonadati</taxon>
        <taxon>Acidobacteriota</taxon>
        <taxon>Terriglobia</taxon>
        <taxon>Terriglobales</taxon>
        <taxon>Acidobacteriaceae</taxon>
        <taxon>Granulicella</taxon>
    </lineage>
</organism>
<keyword evidence="10" id="KW-1185">Reference proteome</keyword>
<dbReference type="AlphaFoldDB" id="A0A239KVX1"/>
<evidence type="ECO:0000256" key="4">
    <source>
        <dbReference type="ARBA" id="ARBA00022723"/>
    </source>
</evidence>
<evidence type="ECO:0000256" key="7">
    <source>
        <dbReference type="PIRSR" id="PIRSR001235-1"/>
    </source>
</evidence>
<evidence type="ECO:0000256" key="3">
    <source>
        <dbReference type="ARBA" id="ARBA00011738"/>
    </source>
</evidence>
<dbReference type="Proteomes" id="UP000198356">
    <property type="component" value="Unassembled WGS sequence"/>
</dbReference>
<feature type="binding site" evidence="7">
    <location>
        <position position="97"/>
    </location>
    <ligand>
        <name>Zn(2+)</name>
        <dbReference type="ChEBI" id="CHEBI:29105"/>
        <label>1</label>
    </ligand>
</feature>
<dbReference type="PANTHER" id="PTHR32494:SF19">
    <property type="entry name" value="ALLANTOATE DEIMINASE-RELATED"/>
    <property type="match status" value="1"/>
</dbReference>
<dbReference type="SUPFAM" id="SSF53187">
    <property type="entry name" value="Zn-dependent exopeptidases"/>
    <property type="match status" value="1"/>
</dbReference>
<dbReference type="NCBIfam" id="NF006775">
    <property type="entry name" value="PRK09290.2-5"/>
    <property type="match status" value="1"/>
</dbReference>
<keyword evidence="6" id="KW-0464">Manganese</keyword>
<evidence type="ECO:0000256" key="2">
    <source>
        <dbReference type="ARBA" id="ARBA00006153"/>
    </source>
</evidence>
<dbReference type="EMBL" id="FZOU01000005">
    <property type="protein sequence ID" value="SNT22185.1"/>
    <property type="molecule type" value="Genomic_DNA"/>
</dbReference>
<dbReference type="GO" id="GO:0046872">
    <property type="term" value="F:metal ion binding"/>
    <property type="evidence" value="ECO:0007669"/>
    <property type="project" value="UniProtKB-KW"/>
</dbReference>
<accession>A0A239KVX1</accession>
<comment type="similarity">
    <text evidence="2">Belongs to the peptidase M20 family.</text>
</comment>
<feature type="binding site" evidence="7">
    <location>
        <position position="97"/>
    </location>
    <ligand>
        <name>Zn(2+)</name>
        <dbReference type="ChEBI" id="CHEBI:29105"/>
        <label>2</label>
    </ligand>
</feature>
<dbReference type="NCBIfam" id="TIGR01879">
    <property type="entry name" value="hydantase"/>
    <property type="match status" value="1"/>
</dbReference>
<name>A0A239KVX1_9BACT</name>
<evidence type="ECO:0000256" key="8">
    <source>
        <dbReference type="PIRSR" id="PIRSR001235-2"/>
    </source>
</evidence>
<keyword evidence="7" id="KW-0862">Zinc</keyword>
<keyword evidence="4 7" id="KW-0479">Metal-binding</keyword>
<feature type="binding site" evidence="8">
    <location>
        <position position="277"/>
    </location>
    <ligand>
        <name>allantoate</name>
        <dbReference type="ChEBI" id="CHEBI:17536"/>
    </ligand>
</feature>
<dbReference type="CDD" id="cd03884">
    <property type="entry name" value="M20_bAS"/>
    <property type="match status" value="1"/>
</dbReference>
<dbReference type="InterPro" id="IPR010158">
    <property type="entry name" value="Amidase_Cbmase"/>
</dbReference>
<comment type="cofactor">
    <cofactor evidence="1">
        <name>Mn(2+)</name>
        <dbReference type="ChEBI" id="CHEBI:29035"/>
    </cofactor>
</comment>
<feature type="binding site" evidence="7">
    <location>
        <position position="130"/>
    </location>
    <ligand>
        <name>Zn(2+)</name>
        <dbReference type="ChEBI" id="CHEBI:29105"/>
        <label>2</label>
    </ligand>
</feature>
<feature type="binding site" evidence="8">
    <location>
        <position position="218"/>
    </location>
    <ligand>
        <name>allantoate</name>
        <dbReference type="ChEBI" id="CHEBI:17536"/>
    </ligand>
</feature>
<dbReference type="InterPro" id="IPR002933">
    <property type="entry name" value="Peptidase_M20"/>
</dbReference>
<feature type="binding site" evidence="7">
    <location>
        <position position="193"/>
    </location>
    <ligand>
        <name>Zn(2+)</name>
        <dbReference type="ChEBI" id="CHEBI:29105"/>
        <label>1</label>
    </ligand>
</feature>
<evidence type="ECO:0000256" key="6">
    <source>
        <dbReference type="ARBA" id="ARBA00023211"/>
    </source>
</evidence>
<dbReference type="SUPFAM" id="SSF55031">
    <property type="entry name" value="Bacterial exopeptidase dimerisation domain"/>
    <property type="match status" value="1"/>
</dbReference>
<comment type="cofactor">
    <cofactor evidence="7">
        <name>Zn(2+)</name>
        <dbReference type="ChEBI" id="CHEBI:29105"/>
    </cofactor>
    <text evidence="7">Binds 2 Zn(2+) ions per subunit.</text>
</comment>
<comment type="subunit">
    <text evidence="3">Homodimer.</text>
</comment>
<keyword evidence="5" id="KW-0378">Hydrolase</keyword>
<reference evidence="9 10" key="1">
    <citation type="submission" date="2017-06" db="EMBL/GenBank/DDBJ databases">
        <authorList>
            <person name="Kim H.J."/>
            <person name="Triplett B.A."/>
        </authorList>
    </citation>
    <scope>NUCLEOTIDE SEQUENCE [LARGE SCALE GENOMIC DNA]</scope>
    <source>
        <strain evidence="9 10">DSM 18704</strain>
    </source>
</reference>
<dbReference type="Gene3D" id="3.30.70.360">
    <property type="match status" value="1"/>
</dbReference>
<dbReference type="Gene3D" id="3.40.630.10">
    <property type="entry name" value="Zn peptidases"/>
    <property type="match status" value="1"/>
</dbReference>
<feature type="binding site" evidence="7">
    <location>
        <position position="384"/>
    </location>
    <ligand>
        <name>Zn(2+)</name>
        <dbReference type="ChEBI" id="CHEBI:29105"/>
        <label>2</label>
    </ligand>
</feature>
<dbReference type="GO" id="GO:0016813">
    <property type="term" value="F:hydrolase activity, acting on carbon-nitrogen (but not peptide) bonds, in linear amidines"/>
    <property type="evidence" value="ECO:0007669"/>
    <property type="project" value="InterPro"/>
</dbReference>
<proteinExistence type="inferred from homology"/>
<dbReference type="PANTHER" id="PTHR32494">
    <property type="entry name" value="ALLANTOATE DEIMINASE-RELATED"/>
    <property type="match status" value="1"/>
</dbReference>